<dbReference type="Proteomes" id="UP000789702">
    <property type="component" value="Unassembled WGS sequence"/>
</dbReference>
<sequence length="231" mass="26695">MKEESNYSQSPFIKLFDKNRTFYCNIIKEGTYPLSNQCYYTKYSKHPIPNNYIIKTQHGKAKHLTKCPIQYKNKKPQFIIQFGLNFTSKKLNKIKAQTNTKTTNRNNKISKISGPLLFGLTLLSVKNIHQTLSLDCNPKIHPFKDLSNLTKCENEQKEAIVKSLDCGQITRDAYQSLARIEYEIPREGAVSDIKQKINLKMKKQIPLSLVDILQPIVFEEIENTPDIINKI</sequence>
<dbReference type="EMBL" id="CAJVPU010008099">
    <property type="protein sequence ID" value="CAG8580100.1"/>
    <property type="molecule type" value="Genomic_DNA"/>
</dbReference>
<evidence type="ECO:0000313" key="2">
    <source>
        <dbReference type="Proteomes" id="UP000789702"/>
    </source>
</evidence>
<feature type="non-terminal residue" evidence="1">
    <location>
        <position position="231"/>
    </location>
</feature>
<comment type="caution">
    <text evidence="1">The sequence shown here is derived from an EMBL/GenBank/DDBJ whole genome shotgun (WGS) entry which is preliminary data.</text>
</comment>
<name>A0ACA9MAB4_9GLOM</name>
<protein>
    <submittedName>
        <fullName evidence="1">3602_t:CDS:1</fullName>
    </submittedName>
</protein>
<gene>
    <name evidence="1" type="ORF">DHETER_LOCUS6431</name>
</gene>
<organism evidence="1 2">
    <name type="scientific">Dentiscutata heterogama</name>
    <dbReference type="NCBI Taxonomy" id="1316150"/>
    <lineage>
        <taxon>Eukaryota</taxon>
        <taxon>Fungi</taxon>
        <taxon>Fungi incertae sedis</taxon>
        <taxon>Mucoromycota</taxon>
        <taxon>Glomeromycotina</taxon>
        <taxon>Glomeromycetes</taxon>
        <taxon>Diversisporales</taxon>
        <taxon>Gigasporaceae</taxon>
        <taxon>Dentiscutata</taxon>
    </lineage>
</organism>
<proteinExistence type="predicted"/>
<evidence type="ECO:0000313" key="1">
    <source>
        <dbReference type="EMBL" id="CAG8580100.1"/>
    </source>
</evidence>
<reference evidence="1" key="1">
    <citation type="submission" date="2021-06" db="EMBL/GenBank/DDBJ databases">
        <authorList>
            <person name="Kallberg Y."/>
            <person name="Tangrot J."/>
            <person name="Rosling A."/>
        </authorList>
    </citation>
    <scope>NUCLEOTIDE SEQUENCE</scope>
    <source>
        <strain evidence="1">IL203A</strain>
    </source>
</reference>
<accession>A0ACA9MAB4</accession>
<keyword evidence="2" id="KW-1185">Reference proteome</keyword>